<keyword evidence="2" id="KW-0547">Nucleotide-binding</keyword>
<dbReference type="AlphaFoldDB" id="A0A841H4Z3"/>
<evidence type="ECO:0000259" key="5">
    <source>
        <dbReference type="SMART" id="SM00382"/>
    </source>
</evidence>
<name>A0A841H4Z3_9BACT</name>
<evidence type="ECO:0000256" key="4">
    <source>
        <dbReference type="SAM" id="MobiDB-lite"/>
    </source>
</evidence>
<dbReference type="InterPro" id="IPR003959">
    <property type="entry name" value="ATPase_AAA_core"/>
</dbReference>
<feature type="domain" description="AAA+ ATPase" evidence="5">
    <location>
        <begin position="255"/>
        <end position="392"/>
    </location>
</feature>
<dbReference type="InterPro" id="IPR050773">
    <property type="entry name" value="CbxX/CfxQ_RuBisCO_ESX"/>
</dbReference>
<dbReference type="GO" id="GO:0005524">
    <property type="term" value="F:ATP binding"/>
    <property type="evidence" value="ECO:0007669"/>
    <property type="project" value="UniProtKB-KW"/>
</dbReference>
<dbReference type="PANTHER" id="PTHR43392:SF2">
    <property type="entry name" value="AAA-TYPE ATPASE FAMILY PROTEIN _ ANKYRIN REPEAT FAMILY PROTEIN"/>
    <property type="match status" value="1"/>
</dbReference>
<dbReference type="SUPFAM" id="SSF158682">
    <property type="entry name" value="TerB-like"/>
    <property type="match status" value="1"/>
</dbReference>
<dbReference type="Pfam" id="PF17866">
    <property type="entry name" value="AAA_lid_6"/>
    <property type="match status" value="1"/>
</dbReference>
<comment type="similarity">
    <text evidence="1">Belongs to the CbxX/CfxQ family.</text>
</comment>
<evidence type="ECO:0000313" key="6">
    <source>
        <dbReference type="EMBL" id="MBB6072956.1"/>
    </source>
</evidence>
<dbReference type="PRINTS" id="PR00820">
    <property type="entry name" value="CBXXCFQX"/>
</dbReference>
<dbReference type="CDD" id="cd00009">
    <property type="entry name" value="AAA"/>
    <property type="match status" value="1"/>
</dbReference>
<dbReference type="Gene3D" id="1.10.8.60">
    <property type="match status" value="1"/>
</dbReference>
<dbReference type="InterPro" id="IPR000470">
    <property type="entry name" value="CbxX/CfqX_mono"/>
</dbReference>
<dbReference type="InterPro" id="IPR027417">
    <property type="entry name" value="P-loop_NTPase"/>
</dbReference>
<dbReference type="InterPro" id="IPR003593">
    <property type="entry name" value="AAA+_ATPase"/>
</dbReference>
<keyword evidence="3" id="KW-0067">ATP-binding</keyword>
<dbReference type="InterPro" id="IPR041627">
    <property type="entry name" value="AAA_lid_6"/>
</dbReference>
<dbReference type="SMART" id="SM00382">
    <property type="entry name" value="AAA"/>
    <property type="match status" value="1"/>
</dbReference>
<dbReference type="Proteomes" id="UP000582837">
    <property type="component" value="Unassembled WGS sequence"/>
</dbReference>
<gene>
    <name evidence="6" type="ORF">HNQ61_004622</name>
</gene>
<feature type="compositionally biased region" description="Low complexity" evidence="4">
    <location>
        <begin position="527"/>
        <end position="536"/>
    </location>
</feature>
<reference evidence="6 7" key="1">
    <citation type="submission" date="2020-08" db="EMBL/GenBank/DDBJ databases">
        <title>Genomic Encyclopedia of Type Strains, Phase IV (KMG-IV): sequencing the most valuable type-strain genomes for metagenomic binning, comparative biology and taxonomic classification.</title>
        <authorList>
            <person name="Goeker M."/>
        </authorList>
    </citation>
    <scope>NUCLEOTIDE SEQUENCE [LARGE SCALE GENOMIC DNA]</scope>
    <source>
        <strain evidence="6 7">DSM 29007</strain>
    </source>
</reference>
<dbReference type="GO" id="GO:0016887">
    <property type="term" value="F:ATP hydrolysis activity"/>
    <property type="evidence" value="ECO:0007669"/>
    <property type="project" value="InterPro"/>
</dbReference>
<evidence type="ECO:0000256" key="3">
    <source>
        <dbReference type="ARBA" id="ARBA00022840"/>
    </source>
</evidence>
<dbReference type="Pfam" id="PF00004">
    <property type="entry name" value="AAA"/>
    <property type="match status" value="1"/>
</dbReference>
<proteinExistence type="inferred from homology"/>
<dbReference type="SUPFAM" id="SSF52540">
    <property type="entry name" value="P-loop containing nucleoside triphosphate hydrolases"/>
    <property type="match status" value="1"/>
</dbReference>
<dbReference type="PANTHER" id="PTHR43392">
    <property type="entry name" value="AAA-TYPE ATPASE FAMILY PROTEIN / ANKYRIN REPEAT FAMILY PROTEIN"/>
    <property type="match status" value="1"/>
</dbReference>
<organism evidence="6 7">
    <name type="scientific">Longimicrobium terrae</name>
    <dbReference type="NCBI Taxonomy" id="1639882"/>
    <lineage>
        <taxon>Bacteria</taxon>
        <taxon>Pseudomonadati</taxon>
        <taxon>Gemmatimonadota</taxon>
        <taxon>Longimicrobiia</taxon>
        <taxon>Longimicrobiales</taxon>
        <taxon>Longimicrobiaceae</taxon>
        <taxon>Longimicrobium</taxon>
    </lineage>
</organism>
<feature type="region of interest" description="Disordered" evidence="4">
    <location>
        <begin position="502"/>
        <end position="576"/>
    </location>
</feature>
<dbReference type="PRINTS" id="PR00819">
    <property type="entry name" value="CBXCFQXSUPER"/>
</dbReference>
<evidence type="ECO:0000313" key="7">
    <source>
        <dbReference type="Proteomes" id="UP000582837"/>
    </source>
</evidence>
<dbReference type="RefSeq" id="WP_170037161.1">
    <property type="nucleotide sequence ID" value="NZ_JABDTL010000002.1"/>
</dbReference>
<keyword evidence="7" id="KW-1185">Reference proteome</keyword>
<comment type="caution">
    <text evidence="6">The sequence shown here is derived from an EMBL/GenBank/DDBJ whole genome shotgun (WGS) entry which is preliminary data.</text>
</comment>
<dbReference type="Gene3D" id="3.40.50.300">
    <property type="entry name" value="P-loop containing nucleotide triphosphate hydrolases"/>
    <property type="match status" value="1"/>
</dbReference>
<dbReference type="EMBL" id="JACHIA010000019">
    <property type="protein sequence ID" value="MBB6072956.1"/>
    <property type="molecule type" value="Genomic_DNA"/>
</dbReference>
<evidence type="ECO:0000256" key="1">
    <source>
        <dbReference type="ARBA" id="ARBA00010378"/>
    </source>
</evidence>
<dbReference type="InterPro" id="IPR029024">
    <property type="entry name" value="TerB-like"/>
</dbReference>
<dbReference type="FunFam" id="3.40.50.300:FF:000216">
    <property type="entry name" value="Type VII secretion ATPase EccA"/>
    <property type="match status" value="1"/>
</dbReference>
<accession>A0A841H4Z3</accession>
<protein>
    <recommendedName>
        <fullName evidence="5">AAA+ ATPase domain-containing protein</fullName>
    </recommendedName>
</protein>
<evidence type="ECO:0000256" key="2">
    <source>
        <dbReference type="ARBA" id="ARBA00022741"/>
    </source>
</evidence>
<dbReference type="InterPro" id="IPR000641">
    <property type="entry name" value="CbxX/CfxQ"/>
</dbReference>
<sequence>MTPAELYDELHDLAGRAERRGDWSRPSSIANEVQKHVMDVLFTIARADGDISRPESAFLAELLASGVRAQNAQLRDMVRTFGRGEGDGQAVLKRVPHYFRVLVAGDQMRGTVNAANAAACLRELGLHLIAADGHNLPAEVALLTEHVSSLEAAISEANVQQPRPELADGGAPGEMPAMDTGDAAGRTLLVPQPSPAAPVPSAEAVQPPPANLDELMARLNRLVGLGRVKQEVATLANLVRVRRMRQERNMRVPPMTLHMVFTGNPGTGKTTVARLLAEIFRALGVLSRGHLVETDRSGLVAGYVGQTAINVAEKVQAAMGGMLFIDEAYALASSDSGQDFGREAVDALVKLMEDNRADLIVVVAGYPAPMEKFLESNPGLRSRFNRFLNFDDYVPAELFAILERMCEDNGYTMSPEAAAHAKAWLRHLFANRGPNFGNGREVRNAFEQALARHANRIGPVEAPTDEALCTLHPADFPDLPEGVHPADPSQVSTADTAILVDRPLDGNSDADARSADHPASATDDDAAGGAMTSGADPRIASAEPTATPGEEAGSRRDDETQLFPPGTSTDAPRGPA</sequence>